<evidence type="ECO:0000313" key="4">
    <source>
        <dbReference type="Proteomes" id="UP000677228"/>
    </source>
</evidence>
<accession>A0A8S2D8X8</accession>
<evidence type="ECO:0000313" key="2">
    <source>
        <dbReference type="EMBL" id="CAF0866248.1"/>
    </source>
</evidence>
<gene>
    <name evidence="2" type="ORF">OVA965_LOCUS7893</name>
    <name evidence="3" type="ORF">TMI583_LOCUS7889</name>
</gene>
<dbReference type="EMBL" id="CAJNOK010002582">
    <property type="protein sequence ID" value="CAF0866248.1"/>
    <property type="molecule type" value="Genomic_DNA"/>
</dbReference>
<dbReference type="EMBL" id="CAJOBA010002583">
    <property type="protein sequence ID" value="CAF3651059.1"/>
    <property type="molecule type" value="Genomic_DNA"/>
</dbReference>
<protein>
    <recommendedName>
        <fullName evidence="1">Reverse transcriptase/retrotransposon-derived protein RNase H-like domain-containing protein</fullName>
    </recommendedName>
</protein>
<reference evidence="2" key="1">
    <citation type="submission" date="2021-02" db="EMBL/GenBank/DDBJ databases">
        <authorList>
            <person name="Nowell W R."/>
        </authorList>
    </citation>
    <scope>NUCLEOTIDE SEQUENCE</scope>
</reference>
<dbReference type="Proteomes" id="UP000682733">
    <property type="component" value="Unassembled WGS sequence"/>
</dbReference>
<dbReference type="PANTHER" id="PTHR34072">
    <property type="entry name" value="ENZYMATIC POLYPROTEIN-RELATED"/>
    <property type="match status" value="1"/>
</dbReference>
<dbReference type="Proteomes" id="UP000677228">
    <property type="component" value="Unassembled WGS sequence"/>
</dbReference>
<evidence type="ECO:0000313" key="3">
    <source>
        <dbReference type="EMBL" id="CAF3651059.1"/>
    </source>
</evidence>
<comment type="caution">
    <text evidence="2">The sequence shown here is derived from an EMBL/GenBank/DDBJ whole genome shotgun (WGS) entry which is preliminary data.</text>
</comment>
<sequence length="183" mass="20991">MKWNQTNYHQSAPLNAFKNKNATFDWTQCQNAFDILKQRLSQYPLLAFDDGKSKLTLKLNTDAFNCSLGGVLHQVMEDGKLRPIQYLSRSLSPREKKYSTVEKECLALVWYPAHKPDDVADQQLDLMSGRVNNIRTTTMAITSRFDSTTIQQHQLKGINIQLLYDKLMNGDHIKSLELRTGVI</sequence>
<feature type="domain" description="Reverse transcriptase/retrotransposon-derived protein RNase H-like" evidence="1">
    <location>
        <begin position="28"/>
        <end position="111"/>
    </location>
</feature>
<dbReference type="SUPFAM" id="SSF56672">
    <property type="entry name" value="DNA/RNA polymerases"/>
    <property type="match status" value="1"/>
</dbReference>
<dbReference type="AlphaFoldDB" id="A0A8S2D8X8"/>
<dbReference type="InterPro" id="IPR041577">
    <property type="entry name" value="RT_RNaseH_2"/>
</dbReference>
<name>A0A8S2D8X8_9BILA</name>
<proteinExistence type="predicted"/>
<evidence type="ECO:0000259" key="1">
    <source>
        <dbReference type="Pfam" id="PF17919"/>
    </source>
</evidence>
<dbReference type="Pfam" id="PF17919">
    <property type="entry name" value="RT_RNaseH_2"/>
    <property type="match status" value="1"/>
</dbReference>
<dbReference type="PANTHER" id="PTHR34072:SF52">
    <property type="entry name" value="RIBONUCLEASE H"/>
    <property type="match status" value="1"/>
</dbReference>
<organism evidence="2 4">
    <name type="scientific">Didymodactylos carnosus</name>
    <dbReference type="NCBI Taxonomy" id="1234261"/>
    <lineage>
        <taxon>Eukaryota</taxon>
        <taxon>Metazoa</taxon>
        <taxon>Spiralia</taxon>
        <taxon>Gnathifera</taxon>
        <taxon>Rotifera</taxon>
        <taxon>Eurotatoria</taxon>
        <taxon>Bdelloidea</taxon>
        <taxon>Philodinida</taxon>
        <taxon>Philodinidae</taxon>
        <taxon>Didymodactylos</taxon>
    </lineage>
</organism>
<dbReference type="InterPro" id="IPR043502">
    <property type="entry name" value="DNA/RNA_pol_sf"/>
</dbReference>